<feature type="compositionally biased region" description="Basic residues" evidence="1">
    <location>
        <begin position="261"/>
        <end position="278"/>
    </location>
</feature>
<feature type="compositionally biased region" description="Polar residues" evidence="1">
    <location>
        <begin position="225"/>
        <end position="235"/>
    </location>
</feature>
<dbReference type="Proteomes" id="UP000030750">
    <property type="component" value="Unassembled WGS sequence"/>
</dbReference>
<evidence type="ECO:0000256" key="1">
    <source>
        <dbReference type="SAM" id="MobiDB-lite"/>
    </source>
</evidence>
<evidence type="ECO:0000313" key="2">
    <source>
        <dbReference type="EMBL" id="CDJ49732.1"/>
    </source>
</evidence>
<feature type="compositionally biased region" description="Polar residues" evidence="1">
    <location>
        <begin position="146"/>
        <end position="159"/>
    </location>
</feature>
<feature type="compositionally biased region" description="Polar residues" evidence="1">
    <location>
        <begin position="281"/>
        <end position="291"/>
    </location>
</feature>
<feature type="region of interest" description="Disordered" evidence="1">
    <location>
        <begin position="823"/>
        <end position="850"/>
    </location>
</feature>
<protein>
    <submittedName>
        <fullName evidence="2">Uncharacterized protein</fullName>
    </submittedName>
</protein>
<feature type="compositionally biased region" description="Low complexity" evidence="1">
    <location>
        <begin position="168"/>
        <end position="180"/>
    </location>
</feature>
<name>U6LH69_9EIME</name>
<proteinExistence type="predicted"/>
<feature type="compositionally biased region" description="Basic residues" evidence="1">
    <location>
        <begin position="317"/>
        <end position="333"/>
    </location>
</feature>
<organism evidence="2 3">
    <name type="scientific">Eimeria brunetti</name>
    <dbReference type="NCBI Taxonomy" id="51314"/>
    <lineage>
        <taxon>Eukaryota</taxon>
        <taxon>Sar</taxon>
        <taxon>Alveolata</taxon>
        <taxon>Apicomplexa</taxon>
        <taxon>Conoidasida</taxon>
        <taxon>Coccidia</taxon>
        <taxon>Eucoccidiorida</taxon>
        <taxon>Eimeriorina</taxon>
        <taxon>Eimeriidae</taxon>
        <taxon>Eimeria</taxon>
    </lineage>
</organism>
<gene>
    <name evidence="2" type="ORF">EBH_0067800</name>
</gene>
<reference evidence="2" key="1">
    <citation type="submission" date="2013-10" db="EMBL/GenBank/DDBJ databases">
        <title>Genomic analysis of the causative agents of coccidiosis in chickens.</title>
        <authorList>
            <person name="Reid A.J."/>
            <person name="Blake D."/>
            <person name="Billington K."/>
            <person name="Browne H."/>
            <person name="Dunn M."/>
            <person name="Hung S."/>
            <person name="Kawahara F."/>
            <person name="Miranda-Saavedra D."/>
            <person name="Mourier T."/>
            <person name="Nagra H."/>
            <person name="Otto T.D."/>
            <person name="Rawlings N."/>
            <person name="Sanchez A."/>
            <person name="Sanders M."/>
            <person name="Subramaniam C."/>
            <person name="Tay Y."/>
            <person name="Dear P."/>
            <person name="Doerig C."/>
            <person name="Gruber A."/>
            <person name="Parkinson J."/>
            <person name="Shirley M."/>
            <person name="Wan K.L."/>
            <person name="Berriman M."/>
            <person name="Tomley F."/>
            <person name="Pain A."/>
        </authorList>
    </citation>
    <scope>NUCLEOTIDE SEQUENCE [LARGE SCALE GENOMIC DNA]</scope>
    <source>
        <strain evidence="2">Houghton</strain>
    </source>
</reference>
<keyword evidence="3" id="KW-1185">Reference proteome</keyword>
<reference evidence="2" key="2">
    <citation type="submission" date="2013-10" db="EMBL/GenBank/DDBJ databases">
        <authorList>
            <person name="Aslett M."/>
        </authorList>
    </citation>
    <scope>NUCLEOTIDE SEQUENCE [LARGE SCALE GENOMIC DNA]</scope>
    <source>
        <strain evidence="2">Houghton</strain>
    </source>
</reference>
<dbReference type="EMBL" id="HG711822">
    <property type="protein sequence ID" value="CDJ49732.1"/>
    <property type="molecule type" value="Genomic_DNA"/>
</dbReference>
<sequence>MDITSDYRAMLLPSSTEESPLGHAAKKMPRGTGKPAPHSQSGKIILWTLAIIGCIDSPPKAEGALTGSKSGSGSAALAQAHMTSLDTIFRGPRLADIHPSLLDSTSDASGEEQSEPLADSKGKKGAKGSKSQKPLFSRKRRGKGNSKGTSQENLLGTQTEESEADVNSSTTEESSSEPSGEGQGNKKKKGLLKIKTPSPGKKKGKRSSKGGSREALVSPEGEENGGSTDNSSTELNLFWCPIPVSEEHPSESATGGEDKKKKGLKRPKSTLGKKKRGKGSPLSTSQKNLPASGSDESDGGAEQPKPDVTEEIPAEGRKKKRSILKLLRSKRPRRGESGKQTIPLGVVFDATQLAQASEIGREMLGSFAASATEQKEVYEAIEAATADGDSCLKFVADAEKEKAGYFPHELQSARQGLLIYAAAERLLDDLKQLNGITSPPTPGSTVKVLDDVLQPSEPVFTVQAVEGQMASLEGFERTVNVAKLILAPDPVEVGFVDTVLNASWNTLEGEDPDVFTRLFDFATQNGYGEALETGRKTGNFSGLLHSLNENSSVFRVVVGIRNMLGAPVPEYPAGRQAMVEILQTVLLQHAFPGCLPLNAVSLMMQPSLLFARLLERFMAGSPLLGPVGQEIADNPVNKAYVTPTASPIQGIGRHDQLRSQCMAGIFAELGLNAAAVENLSCHSYWKSEQKVKGRHGYSPPAHTFSLLMRSVCSTEDRRKRQPGLLPVGSQSSCDSGSLVKASLRKDWANKATNKHRKAYRLTPHHLRIGDALRMAAFYSSDEVAELDRSVAAAWLVGKQLLAVSREQAKNVLAGISLNAESHAGPLPRTEGKPHQAESGVSGLSPAAPAPLSSEAESASLLEYSKKRPSPNPGNSIASDGVHPFVVGGNINVNAINLAATASVCRLLLETDVSNPMLFAMDVLTNLRGYISDSGAGLESAEKQRKMAKGSDVFCVMYKCFSCGFGGELLPPMFVPYASLALQVGTFLRVELEESKAVPFEKIVHTMGDGVFNTKEHGTAVKHLKKKAARFLEIFTPCMAEVEASDLLMLSPQTKSRLSLARRLNKALKRAKGKRQRANGEMCEISGEHQQLTRLLVVWWVLGRSSSESTQEISQSLQDTAATFRGARMAFAFLLFNNGHDQAKLAMEIAKAGCKNNKFVVPPNWTLGSKKGNRASSEIPFKDISKDINDSFMYLESSLGSRGVSDWLLPLRGAQQLANACGQQSVVQLADLLSTDAGSLILMSHQCIKLQGVNALKITEGSAGLSQAFGRYASSSDEADQQAVLAQWNGDFPNVECPWKQNKRAQEAMILKGTSYQKPAPLPVKAAAEAMEFHCPAHAALRMQDLAEVPPPATTQFCTGDSSQCVAFEYSAELQSRL</sequence>
<feature type="compositionally biased region" description="Basic and acidic residues" evidence="1">
    <location>
        <begin position="245"/>
        <end position="260"/>
    </location>
</feature>
<dbReference type="VEuPathDB" id="ToxoDB:EBH_0067800"/>
<dbReference type="OrthoDB" id="346126at2759"/>
<feature type="region of interest" description="Disordered" evidence="1">
    <location>
        <begin position="1"/>
        <end position="40"/>
    </location>
</feature>
<accession>U6LH69</accession>
<feature type="region of interest" description="Disordered" evidence="1">
    <location>
        <begin position="100"/>
        <end position="339"/>
    </location>
</feature>
<evidence type="ECO:0000313" key="3">
    <source>
        <dbReference type="Proteomes" id="UP000030750"/>
    </source>
</evidence>